<evidence type="ECO:0000256" key="2">
    <source>
        <dbReference type="ARBA" id="ARBA00022438"/>
    </source>
</evidence>
<evidence type="ECO:0000313" key="8">
    <source>
        <dbReference type="Proteomes" id="UP001214603"/>
    </source>
</evidence>
<dbReference type="InterPro" id="IPR011356">
    <property type="entry name" value="Leucine_aapep/pepB"/>
</dbReference>
<reference evidence="7" key="1">
    <citation type="submission" date="2023-03" db="EMBL/GenBank/DDBJ databases">
        <title>Mating type loci evolution in Malassezia.</title>
        <authorList>
            <person name="Coelho M.A."/>
        </authorList>
    </citation>
    <scope>NUCLEOTIDE SEQUENCE</scope>
    <source>
        <strain evidence="7">CBS 7876</strain>
    </source>
</reference>
<dbReference type="GO" id="GO:0006508">
    <property type="term" value="P:proteolysis"/>
    <property type="evidence" value="ECO:0007669"/>
    <property type="project" value="UniProtKB-KW"/>
</dbReference>
<accession>A0AAF0DXP5</accession>
<dbReference type="PROSITE" id="PS00631">
    <property type="entry name" value="CYTOSOL_AP"/>
    <property type="match status" value="1"/>
</dbReference>
<keyword evidence="2" id="KW-0031">Aminopeptidase</keyword>
<dbReference type="Pfam" id="PF00883">
    <property type="entry name" value="Peptidase_M17"/>
    <property type="match status" value="1"/>
</dbReference>
<evidence type="ECO:0000256" key="5">
    <source>
        <dbReference type="SAM" id="MobiDB-lite"/>
    </source>
</evidence>
<evidence type="ECO:0000256" key="1">
    <source>
        <dbReference type="ARBA" id="ARBA00009528"/>
    </source>
</evidence>
<evidence type="ECO:0000313" key="7">
    <source>
        <dbReference type="EMBL" id="WFD01342.1"/>
    </source>
</evidence>
<feature type="region of interest" description="Disordered" evidence="5">
    <location>
        <begin position="143"/>
        <end position="173"/>
    </location>
</feature>
<comment type="similarity">
    <text evidence="1">Belongs to the peptidase M17 family.</text>
</comment>
<dbReference type="InterPro" id="IPR000819">
    <property type="entry name" value="Peptidase_M17_C"/>
</dbReference>
<dbReference type="SUPFAM" id="SSF53187">
    <property type="entry name" value="Zn-dependent exopeptidases"/>
    <property type="match status" value="1"/>
</dbReference>
<evidence type="ECO:0000256" key="4">
    <source>
        <dbReference type="ARBA" id="ARBA00022801"/>
    </source>
</evidence>
<dbReference type="InterPro" id="IPR043472">
    <property type="entry name" value="Macro_dom-like"/>
</dbReference>
<dbReference type="PRINTS" id="PR00481">
    <property type="entry name" value="LAMNOPPTDASE"/>
</dbReference>
<feature type="domain" description="Cytosol aminopeptidase" evidence="6">
    <location>
        <begin position="366"/>
        <end position="373"/>
    </location>
</feature>
<dbReference type="EMBL" id="CP119934">
    <property type="protein sequence ID" value="WFD01342.1"/>
    <property type="molecule type" value="Genomic_DNA"/>
</dbReference>
<dbReference type="GO" id="GO:0030145">
    <property type="term" value="F:manganese ion binding"/>
    <property type="evidence" value="ECO:0007669"/>
    <property type="project" value="InterPro"/>
</dbReference>
<evidence type="ECO:0000259" key="6">
    <source>
        <dbReference type="PROSITE" id="PS00631"/>
    </source>
</evidence>
<name>A0AAF0DXP5_9BASI</name>
<proteinExistence type="inferred from homology"/>
<evidence type="ECO:0000256" key="3">
    <source>
        <dbReference type="ARBA" id="ARBA00022670"/>
    </source>
</evidence>
<dbReference type="GO" id="GO:0005737">
    <property type="term" value="C:cytoplasm"/>
    <property type="evidence" value="ECO:0007669"/>
    <property type="project" value="InterPro"/>
</dbReference>
<dbReference type="GO" id="GO:0070006">
    <property type="term" value="F:metalloaminopeptidase activity"/>
    <property type="evidence" value="ECO:0007669"/>
    <property type="project" value="InterPro"/>
</dbReference>
<dbReference type="PANTHER" id="PTHR11963">
    <property type="entry name" value="LEUCINE AMINOPEPTIDASE-RELATED"/>
    <property type="match status" value="1"/>
</dbReference>
<organism evidence="7 8">
    <name type="scientific">Malassezia obtusa</name>
    <dbReference type="NCBI Taxonomy" id="76774"/>
    <lineage>
        <taxon>Eukaryota</taxon>
        <taxon>Fungi</taxon>
        <taxon>Dikarya</taxon>
        <taxon>Basidiomycota</taxon>
        <taxon>Ustilaginomycotina</taxon>
        <taxon>Malasseziomycetes</taxon>
        <taxon>Malasseziales</taxon>
        <taxon>Malasseziaceae</taxon>
        <taxon>Malassezia</taxon>
    </lineage>
</organism>
<dbReference type="Gene3D" id="3.40.630.10">
    <property type="entry name" value="Zn peptidases"/>
    <property type="match status" value="1"/>
</dbReference>
<dbReference type="AlphaFoldDB" id="A0AAF0DXP5"/>
<keyword evidence="8" id="KW-1185">Reference proteome</keyword>
<keyword evidence="3" id="KW-0645">Protease</keyword>
<dbReference type="CDD" id="cd00433">
    <property type="entry name" value="Peptidase_M17"/>
    <property type="match status" value="1"/>
</dbReference>
<protein>
    <recommendedName>
        <fullName evidence="6">Cytosol aminopeptidase domain-containing protein</fullName>
    </recommendedName>
</protein>
<dbReference type="Gene3D" id="3.40.220.10">
    <property type="entry name" value="Leucine Aminopeptidase, subunit E, domain 1"/>
    <property type="match status" value="1"/>
</dbReference>
<dbReference type="PANTHER" id="PTHR11963:SF23">
    <property type="entry name" value="CYTOSOL AMINOPEPTIDASE"/>
    <property type="match status" value="1"/>
</dbReference>
<gene>
    <name evidence="7" type="ORF">MOBT1_000003</name>
</gene>
<keyword evidence="4" id="KW-0378">Hydrolase</keyword>
<dbReference type="SUPFAM" id="SSF52949">
    <property type="entry name" value="Macro domain-like"/>
    <property type="match status" value="1"/>
</dbReference>
<dbReference type="Proteomes" id="UP001214603">
    <property type="component" value="Chromosome 1"/>
</dbReference>
<sequence>MASSLIGKVVAVEPSGATALSGELGQQVSAQWKASRASAAKPGELRLLYPTDSAPIAAVALGEQKPAPTTAPDALPAEDVYLRNERLERTRLDAAKGVRALRDLGADGEHTVDVDTFASAHAAAEGALLGLWSVNHFRTRGATPTWGKPSHLQGGRHITPQPLSGASSDAEKKQLRDDGDLLKDAATPLSWWTGEVYARAQNRSRELQETAANLLTPTAFAERIVAAFKNVPNTQVIVRDAEWAREQRMNLFLSVAQGSEQPLKFVEIHYHGAPEKDAAPLALVGKGITFDTGGISIKPGAGMDLMRADMGGAAAVVSATLAIAQLGLPINVSTFTPLTENMPSGRATKPGDIFEARNGLTVQVDNTDAEGRLVLADTISYASDTFRPHTLVDVATLTGACVIALGDVYSGVFTEAEALWQELKTAGEAEHDLFWRLPLTDGYLPQISKTNADLVNTGGRPAGSATAAVFLKQFVHGLEDRAKGEKASVRYAHIDIAGSMEAAVNTINDYQGKGLTGRPVRALVEFARRLAYA</sequence>